<dbReference type="PANTHER" id="PTHR11562">
    <property type="entry name" value="CATION EFFLUX PROTEIN/ ZINC TRANSPORTER"/>
    <property type="match status" value="1"/>
</dbReference>
<name>A0ABQ6IYP4_9MICO</name>
<feature type="transmembrane region" description="Helical" evidence="9">
    <location>
        <begin position="181"/>
        <end position="206"/>
    </location>
</feature>
<reference evidence="13" key="1">
    <citation type="journal article" date="2019" name="Int. J. Syst. Evol. Microbiol.">
        <title>The Global Catalogue of Microorganisms (GCM) 10K type strain sequencing project: providing services to taxonomists for standard genome sequencing and annotation.</title>
        <authorList>
            <consortium name="The Broad Institute Genomics Platform"/>
            <consortium name="The Broad Institute Genome Sequencing Center for Infectious Disease"/>
            <person name="Wu L."/>
            <person name="Ma J."/>
        </authorList>
    </citation>
    <scope>NUCLEOTIDE SEQUENCE [LARGE SCALE GENOMIC DNA]</scope>
    <source>
        <strain evidence="13">NBRC 113072</strain>
    </source>
</reference>
<comment type="similarity">
    <text evidence="2">Belongs to the cation diffusion facilitator (CDF) transporter (TC 2.A.4) family. SLC30A subfamily.</text>
</comment>
<keyword evidence="5 9" id="KW-1133">Transmembrane helix</keyword>
<keyword evidence="7 9" id="KW-0472">Membrane</keyword>
<gene>
    <name evidence="12" type="ORF">GCM10025883_43320</name>
</gene>
<evidence type="ECO:0000313" key="12">
    <source>
        <dbReference type="EMBL" id="GMA42287.1"/>
    </source>
</evidence>
<sequence length="332" mass="35011">MLWRRPHQRRGEPDGTDMTGERGGHGHGNHNGHGHDHGALVDHRGRLAAVLAITVTVLVVEVVGAIVSGSLALLADAGHMLTDVAGLAMAMVAATLARRPATPFRTWGFVRAEILGAAAQAILLLGVGVFILVESIERLSRPPEVASTAMIVFGVVGLLANVVGMMILAGSRSSNLNMRAAFLEVVNDALGSVAVIVAAIVIATTGFDRADAIASLVIVALIVPRTIRLLRDAVHVLMESTPPGLDLAAVREGILGLHHVRDVHDLHATQVATGIPVLTAHVVVDDGCFRDAHALQLLDAVQARLRDDFDIAHSTIQLEGPTHVGHEYPTHD</sequence>
<feature type="transmembrane region" description="Helical" evidence="9">
    <location>
        <begin position="212"/>
        <end position="230"/>
    </location>
</feature>
<dbReference type="Gene3D" id="1.20.1510.10">
    <property type="entry name" value="Cation efflux protein transmembrane domain"/>
    <property type="match status" value="1"/>
</dbReference>
<evidence type="ECO:0000256" key="7">
    <source>
        <dbReference type="ARBA" id="ARBA00023136"/>
    </source>
</evidence>
<feature type="domain" description="Cation efflux protein transmembrane" evidence="10">
    <location>
        <begin position="49"/>
        <end position="238"/>
    </location>
</feature>
<keyword evidence="13" id="KW-1185">Reference proteome</keyword>
<dbReference type="SUPFAM" id="SSF160240">
    <property type="entry name" value="Cation efflux protein cytoplasmic domain-like"/>
    <property type="match status" value="1"/>
</dbReference>
<dbReference type="InterPro" id="IPR002524">
    <property type="entry name" value="Cation_efflux"/>
</dbReference>
<dbReference type="InterPro" id="IPR058533">
    <property type="entry name" value="Cation_efflux_TM"/>
</dbReference>
<organism evidence="12 13">
    <name type="scientific">Mobilicoccus caccae</name>
    <dbReference type="NCBI Taxonomy" id="1859295"/>
    <lineage>
        <taxon>Bacteria</taxon>
        <taxon>Bacillati</taxon>
        <taxon>Actinomycetota</taxon>
        <taxon>Actinomycetes</taxon>
        <taxon>Micrococcales</taxon>
        <taxon>Dermatophilaceae</taxon>
        <taxon>Mobilicoccus</taxon>
    </lineage>
</organism>
<evidence type="ECO:0000256" key="6">
    <source>
        <dbReference type="ARBA" id="ARBA00023065"/>
    </source>
</evidence>
<feature type="domain" description="Cation efflux protein cytoplasmic" evidence="11">
    <location>
        <begin position="242"/>
        <end position="319"/>
    </location>
</feature>
<feature type="transmembrane region" description="Helical" evidence="9">
    <location>
        <begin position="47"/>
        <end position="74"/>
    </location>
</feature>
<keyword evidence="4 9" id="KW-0812">Transmembrane</keyword>
<comment type="subcellular location">
    <subcellularLocation>
        <location evidence="1">Membrane</location>
        <topology evidence="1">Multi-pass membrane protein</topology>
    </subcellularLocation>
</comment>
<evidence type="ECO:0000256" key="1">
    <source>
        <dbReference type="ARBA" id="ARBA00004141"/>
    </source>
</evidence>
<evidence type="ECO:0000259" key="11">
    <source>
        <dbReference type="Pfam" id="PF16916"/>
    </source>
</evidence>
<accession>A0ABQ6IYP4</accession>
<feature type="transmembrane region" description="Helical" evidence="9">
    <location>
        <begin position="80"/>
        <end position="97"/>
    </location>
</feature>
<dbReference type="Proteomes" id="UP001157126">
    <property type="component" value="Unassembled WGS sequence"/>
</dbReference>
<feature type="transmembrane region" description="Helical" evidence="9">
    <location>
        <begin position="109"/>
        <end position="133"/>
    </location>
</feature>
<dbReference type="InterPro" id="IPR027469">
    <property type="entry name" value="Cation_efflux_TMD_sf"/>
</dbReference>
<dbReference type="SUPFAM" id="SSF161111">
    <property type="entry name" value="Cation efflux protein transmembrane domain-like"/>
    <property type="match status" value="1"/>
</dbReference>
<dbReference type="NCBIfam" id="TIGR01297">
    <property type="entry name" value="CDF"/>
    <property type="match status" value="1"/>
</dbReference>
<comment type="caution">
    <text evidence="12">The sequence shown here is derived from an EMBL/GenBank/DDBJ whole genome shotgun (WGS) entry which is preliminary data.</text>
</comment>
<evidence type="ECO:0000256" key="9">
    <source>
        <dbReference type="SAM" id="Phobius"/>
    </source>
</evidence>
<keyword evidence="3" id="KW-0813">Transport</keyword>
<dbReference type="InterPro" id="IPR050681">
    <property type="entry name" value="CDF/SLC30A"/>
</dbReference>
<dbReference type="InterPro" id="IPR036837">
    <property type="entry name" value="Cation_efflux_CTD_sf"/>
</dbReference>
<dbReference type="InterPro" id="IPR027470">
    <property type="entry name" value="Cation_efflux_CTD"/>
</dbReference>
<keyword evidence="6" id="KW-0406">Ion transport</keyword>
<protein>
    <submittedName>
        <fullName evidence="12">Cation transporter</fullName>
    </submittedName>
</protein>
<evidence type="ECO:0000256" key="5">
    <source>
        <dbReference type="ARBA" id="ARBA00022989"/>
    </source>
</evidence>
<evidence type="ECO:0000256" key="8">
    <source>
        <dbReference type="SAM" id="MobiDB-lite"/>
    </source>
</evidence>
<evidence type="ECO:0000256" key="3">
    <source>
        <dbReference type="ARBA" id="ARBA00022448"/>
    </source>
</evidence>
<evidence type="ECO:0000313" key="13">
    <source>
        <dbReference type="Proteomes" id="UP001157126"/>
    </source>
</evidence>
<dbReference type="EMBL" id="BSUO01000001">
    <property type="protein sequence ID" value="GMA42287.1"/>
    <property type="molecule type" value="Genomic_DNA"/>
</dbReference>
<feature type="compositionally biased region" description="Basic and acidic residues" evidence="8">
    <location>
        <begin position="9"/>
        <end position="24"/>
    </location>
</feature>
<evidence type="ECO:0000259" key="10">
    <source>
        <dbReference type="Pfam" id="PF01545"/>
    </source>
</evidence>
<dbReference type="Pfam" id="PF16916">
    <property type="entry name" value="ZT_dimer"/>
    <property type="match status" value="1"/>
</dbReference>
<feature type="transmembrane region" description="Helical" evidence="9">
    <location>
        <begin position="145"/>
        <end position="169"/>
    </location>
</feature>
<proteinExistence type="inferred from homology"/>
<feature type="region of interest" description="Disordered" evidence="8">
    <location>
        <begin position="1"/>
        <end position="38"/>
    </location>
</feature>
<evidence type="ECO:0000256" key="4">
    <source>
        <dbReference type="ARBA" id="ARBA00022692"/>
    </source>
</evidence>
<evidence type="ECO:0000256" key="2">
    <source>
        <dbReference type="ARBA" id="ARBA00008873"/>
    </source>
</evidence>
<dbReference type="Pfam" id="PF01545">
    <property type="entry name" value="Cation_efflux"/>
    <property type="match status" value="1"/>
</dbReference>
<dbReference type="PANTHER" id="PTHR11562:SF17">
    <property type="entry name" value="RE54080P-RELATED"/>
    <property type="match status" value="1"/>
</dbReference>